<feature type="region of interest" description="Disordered" evidence="1">
    <location>
        <begin position="659"/>
        <end position="690"/>
    </location>
</feature>
<feature type="region of interest" description="Disordered" evidence="1">
    <location>
        <begin position="967"/>
        <end position="1174"/>
    </location>
</feature>
<feature type="compositionally biased region" description="Low complexity" evidence="1">
    <location>
        <begin position="20"/>
        <end position="42"/>
    </location>
</feature>
<feature type="region of interest" description="Disordered" evidence="1">
    <location>
        <begin position="247"/>
        <end position="309"/>
    </location>
</feature>
<reference evidence="2 3" key="1">
    <citation type="submission" date="2019-01" db="EMBL/GenBank/DDBJ databases">
        <authorList>
            <person name="Sayadi A."/>
        </authorList>
    </citation>
    <scope>NUCLEOTIDE SEQUENCE [LARGE SCALE GENOMIC DNA]</scope>
</reference>
<feature type="compositionally biased region" description="Basic and acidic residues" evidence="1">
    <location>
        <begin position="1009"/>
        <end position="1022"/>
    </location>
</feature>
<feature type="compositionally biased region" description="Gly residues" evidence="1">
    <location>
        <begin position="203"/>
        <end position="219"/>
    </location>
</feature>
<organism evidence="2 3">
    <name type="scientific">Callosobruchus maculatus</name>
    <name type="common">Southern cowpea weevil</name>
    <name type="synonym">Pulse bruchid</name>
    <dbReference type="NCBI Taxonomy" id="64391"/>
    <lineage>
        <taxon>Eukaryota</taxon>
        <taxon>Metazoa</taxon>
        <taxon>Ecdysozoa</taxon>
        <taxon>Arthropoda</taxon>
        <taxon>Hexapoda</taxon>
        <taxon>Insecta</taxon>
        <taxon>Pterygota</taxon>
        <taxon>Neoptera</taxon>
        <taxon>Endopterygota</taxon>
        <taxon>Coleoptera</taxon>
        <taxon>Polyphaga</taxon>
        <taxon>Cucujiformia</taxon>
        <taxon>Chrysomeloidea</taxon>
        <taxon>Chrysomelidae</taxon>
        <taxon>Bruchinae</taxon>
        <taxon>Bruchini</taxon>
        <taxon>Callosobruchus</taxon>
    </lineage>
</organism>
<feature type="compositionally biased region" description="Polar residues" evidence="1">
    <location>
        <begin position="1024"/>
        <end position="1034"/>
    </location>
</feature>
<protein>
    <submittedName>
        <fullName evidence="2">Uncharacterized protein</fullName>
    </submittedName>
</protein>
<dbReference type="EMBL" id="CAACVG010008561">
    <property type="protein sequence ID" value="VEN50329.1"/>
    <property type="molecule type" value="Genomic_DNA"/>
</dbReference>
<feature type="region of interest" description="Disordered" evidence="1">
    <location>
        <begin position="331"/>
        <end position="352"/>
    </location>
</feature>
<dbReference type="AlphaFoldDB" id="A0A653CRK2"/>
<evidence type="ECO:0000256" key="1">
    <source>
        <dbReference type="SAM" id="MobiDB-lite"/>
    </source>
</evidence>
<feature type="compositionally biased region" description="Polar residues" evidence="1">
    <location>
        <begin position="43"/>
        <end position="54"/>
    </location>
</feature>
<keyword evidence="3" id="KW-1185">Reference proteome</keyword>
<proteinExistence type="predicted"/>
<feature type="region of interest" description="Disordered" evidence="1">
    <location>
        <begin position="1"/>
        <end position="68"/>
    </location>
</feature>
<feature type="compositionally biased region" description="Polar residues" evidence="1">
    <location>
        <begin position="1165"/>
        <end position="1174"/>
    </location>
</feature>
<name>A0A653CRK2_CALMS</name>
<feature type="compositionally biased region" description="Basic and acidic residues" evidence="1">
    <location>
        <begin position="1077"/>
        <end position="1110"/>
    </location>
</feature>
<feature type="compositionally biased region" description="Basic and acidic residues" evidence="1">
    <location>
        <begin position="1035"/>
        <end position="1050"/>
    </location>
</feature>
<feature type="compositionally biased region" description="Basic and acidic residues" evidence="1">
    <location>
        <begin position="1117"/>
        <end position="1126"/>
    </location>
</feature>
<gene>
    <name evidence="2" type="ORF">CALMAC_LOCUS11132</name>
</gene>
<dbReference type="OrthoDB" id="6784780at2759"/>
<feature type="region of interest" description="Disordered" evidence="1">
    <location>
        <begin position="198"/>
        <end position="221"/>
    </location>
</feature>
<dbReference type="Proteomes" id="UP000410492">
    <property type="component" value="Unassembled WGS sequence"/>
</dbReference>
<sequence>MQNAGQQYGGPGGNGSTSLQQHPQQHQQQATAAAAQYTQQDQGSNAGSVTTSLRQFRKEKQALQDGNTSVINENQHVARVAPHNHYPSIPRPSDCYRYPTQYQDYNLSPLDQSTGKPRPEAMCNAMPPQSYADLHMAPPSRAAYHQGTGQPGGGKREQDYLNTMAGGGHSRRENDFLSKLQRIHPSMARSIMSDHHMQEAAQAGGGYRPPPGGVSGGGMDQNRMYATAQSQRYMNYGTPVGSPYGAGPPPHAFMPQTPGYPGSYHHPAAPPPASCSYARSSHHPLTPPTSRYPHHPEREGASNGLPYHHPHLAHQGQYPNPMQKGVGYPGAYPGQHPPSQEYAQHYQHRSREAYYQQHCRPSQYLPHQMAPPEIQESRVPVSNNLKQFLENWAEEEAVTEMQMETTEMCKDGGRVPREDQSAEIYMINASELQYFENSGIPLVTEAGIPLQVTSENGQYIIKNGVALDNTGLRIFNKQSEIDLESGERVVNVHIMDTVKTDCMLAGAPNEPNQRKQEEFEENPRVVIHQNTVIHSSYPNICQTDQTKIEDEITRSIIKECKKETVDKNCSPINLVELEGYKDESVIYPTKVLEDELDSKMSDSDSRLKNMPTIEEFDEVNKTAQEEDEVKSDKPIKDETTAIEMLADAMGDVSTVKIGEVDESDKKSDKSAGSNGSAPDAMDTDGSMIIENDNSLYNPEIATDNHDGNYKRTKRIFSVDDIINNIGNQFNKSKEPKISDNKNCIEATREFLLQEHKNVFKQTKISVEEVDNKVLKKNEVEELKEKILAEIEDTEVAHSELLVDGEIPIVDKTEQLDDDRHIDNEEKAADQQDEVDKINITQNMSVSECAVNLENDKEGHLVEPTVVPKIPENNDTDRLIEKTDKPNEDSVIVTDTTFIKNEDSSENAHSVDKIDTKRQAINDVIQKEQAMVDNVSEQECNIINRESQKTVSKDDVLEHSIEDEKLQVRMVEKNSTESANETQEANETDMDALSLSEETDCDTESVSKINKHEESTVPVKDQDLNSEANSCQKTAVTREEQDTESVEKETVEEIVTQSQRETKNKLSLRCAESMEQCEEIKPRNEVEEPVEFSRKCDISIDKTADESKKSDINVIKTSESDEKKEKTSNSYESSKGKVNHSAESTKKVKSTPIEKCKKSNYDSAEDISNQKRSTT</sequence>
<evidence type="ECO:0000313" key="2">
    <source>
        <dbReference type="EMBL" id="VEN50329.1"/>
    </source>
</evidence>
<accession>A0A653CRK2</accession>
<evidence type="ECO:0000313" key="3">
    <source>
        <dbReference type="Proteomes" id="UP000410492"/>
    </source>
</evidence>